<dbReference type="InterPro" id="IPR013426">
    <property type="entry name" value="EpsH-like"/>
</dbReference>
<feature type="transmembrane region" description="Helical" evidence="8">
    <location>
        <begin position="230"/>
        <end position="258"/>
    </location>
</feature>
<evidence type="ECO:0000256" key="5">
    <source>
        <dbReference type="ARBA" id="ARBA00022801"/>
    </source>
</evidence>
<gene>
    <name evidence="9" type="ORF">EV684_11052</name>
</gene>
<evidence type="ECO:0000313" key="9">
    <source>
        <dbReference type="EMBL" id="TCP01122.1"/>
    </source>
</evidence>
<feature type="transmembrane region" description="Helical" evidence="8">
    <location>
        <begin position="25"/>
        <end position="47"/>
    </location>
</feature>
<feature type="transmembrane region" description="Helical" evidence="8">
    <location>
        <begin position="270"/>
        <end position="294"/>
    </location>
</feature>
<dbReference type="GO" id="GO:0006508">
    <property type="term" value="P:proteolysis"/>
    <property type="evidence" value="ECO:0007669"/>
    <property type="project" value="UniProtKB-KW"/>
</dbReference>
<evidence type="ECO:0000256" key="8">
    <source>
        <dbReference type="SAM" id="Phobius"/>
    </source>
</evidence>
<evidence type="ECO:0000313" key="10">
    <source>
        <dbReference type="Proteomes" id="UP000295106"/>
    </source>
</evidence>
<reference evidence="9 10" key="1">
    <citation type="submission" date="2019-03" db="EMBL/GenBank/DDBJ databases">
        <title>Genomic Encyclopedia of Type Strains, Phase IV (KMG-IV): sequencing the most valuable type-strain genomes for metagenomic binning, comparative biology and taxonomic classification.</title>
        <authorList>
            <person name="Goeker M."/>
        </authorList>
    </citation>
    <scope>NUCLEOTIDE SEQUENCE [LARGE SCALE GENOMIC DNA]</scope>
    <source>
        <strain evidence="9 10">DSM 1709</strain>
    </source>
</reference>
<dbReference type="EMBL" id="SLXD01000010">
    <property type="protein sequence ID" value="TCP01122.1"/>
    <property type="molecule type" value="Genomic_DNA"/>
</dbReference>
<proteinExistence type="predicted"/>
<dbReference type="InterPro" id="IPR026392">
    <property type="entry name" value="Exo/Archaeosortase_dom"/>
</dbReference>
<dbReference type="GO" id="GO:0008233">
    <property type="term" value="F:peptidase activity"/>
    <property type="evidence" value="ECO:0007669"/>
    <property type="project" value="UniProtKB-KW"/>
</dbReference>
<dbReference type="NCBIfam" id="TIGR02602">
    <property type="entry name" value="8TM_EpsH"/>
    <property type="match status" value="1"/>
</dbReference>
<dbReference type="RefSeq" id="WP_243651183.1">
    <property type="nucleotide sequence ID" value="NZ_CP181386.1"/>
</dbReference>
<keyword evidence="2" id="KW-1003">Cell membrane</keyword>
<evidence type="ECO:0000256" key="7">
    <source>
        <dbReference type="ARBA" id="ARBA00023136"/>
    </source>
</evidence>
<dbReference type="InterPro" id="IPR017544">
    <property type="entry name" value="Exosortase-2"/>
</dbReference>
<dbReference type="AlphaFoldDB" id="A0A4R2M3M6"/>
<dbReference type="GO" id="GO:0005886">
    <property type="term" value="C:plasma membrane"/>
    <property type="evidence" value="ECO:0007669"/>
    <property type="project" value="UniProtKB-SubCell"/>
</dbReference>
<evidence type="ECO:0000256" key="4">
    <source>
        <dbReference type="ARBA" id="ARBA00022692"/>
    </source>
</evidence>
<dbReference type="InterPro" id="IPR019127">
    <property type="entry name" value="Exosortase"/>
</dbReference>
<accession>A0A4R2M3M6</accession>
<sequence length="300" mass="31758">MSSATGSAAPGLLAGPPEGGRVPDAAAWLLVAAALALLYLPTFWGLAGTIWASDEQGHGPIVLGLSAWLIWRQRAVLFGPGAAAPRPGLAWALLLAAGAAYALGRSQDILLLEVGSLIPMVAGSVLMLRGPRQLRAIAFALFFMLFMVPLPSSVVDALTQPMKMAVSQVATQLLFWFGYPVGRSGVIIHIGQYQLLVADACAGLHTLFTLEAIGLLYLNLVRSQSMARNVTLALLIVPISFIANVMRVIVLALITFYFGDAAGQGFMHGFAGMLLFVTALLLILLVDGVLAMLLRGRRRA</sequence>
<dbReference type="Pfam" id="PF09721">
    <property type="entry name" value="Exosortase_EpsH"/>
    <property type="match status" value="1"/>
</dbReference>
<organism evidence="9 10">
    <name type="scientific">Rubrivivax gelatinosus</name>
    <name type="common">Rhodocyclus gelatinosus</name>
    <name type="synonym">Rhodopseudomonas gelatinosa</name>
    <dbReference type="NCBI Taxonomy" id="28068"/>
    <lineage>
        <taxon>Bacteria</taxon>
        <taxon>Pseudomonadati</taxon>
        <taxon>Pseudomonadota</taxon>
        <taxon>Betaproteobacteria</taxon>
        <taxon>Burkholderiales</taxon>
        <taxon>Sphaerotilaceae</taxon>
        <taxon>Rubrivivax</taxon>
    </lineage>
</organism>
<comment type="subcellular location">
    <subcellularLocation>
        <location evidence="1">Cell membrane</location>
        <topology evidence="1">Multi-pass membrane protein</topology>
    </subcellularLocation>
</comment>
<dbReference type="Proteomes" id="UP000295106">
    <property type="component" value="Unassembled WGS sequence"/>
</dbReference>
<keyword evidence="3" id="KW-0645">Protease</keyword>
<name>A0A4R2M3M6_RUBGE</name>
<dbReference type="NCBIfam" id="TIGR04178">
    <property type="entry name" value="exo_archaeo"/>
    <property type="match status" value="1"/>
</dbReference>
<dbReference type="GeneID" id="99686543"/>
<feature type="transmembrane region" description="Helical" evidence="8">
    <location>
        <begin position="170"/>
        <end position="190"/>
    </location>
</feature>
<keyword evidence="6 8" id="KW-1133">Transmembrane helix</keyword>
<evidence type="ECO:0000256" key="1">
    <source>
        <dbReference type="ARBA" id="ARBA00004651"/>
    </source>
</evidence>
<evidence type="ECO:0000256" key="2">
    <source>
        <dbReference type="ARBA" id="ARBA00022475"/>
    </source>
</evidence>
<keyword evidence="7 8" id="KW-0472">Membrane</keyword>
<keyword evidence="4 8" id="KW-0812">Transmembrane</keyword>
<evidence type="ECO:0000256" key="3">
    <source>
        <dbReference type="ARBA" id="ARBA00022670"/>
    </source>
</evidence>
<evidence type="ECO:0000256" key="6">
    <source>
        <dbReference type="ARBA" id="ARBA00022989"/>
    </source>
</evidence>
<feature type="transmembrane region" description="Helical" evidence="8">
    <location>
        <begin position="110"/>
        <end position="130"/>
    </location>
</feature>
<comment type="caution">
    <text evidence="9">The sequence shown here is derived from an EMBL/GenBank/DDBJ whole genome shotgun (WGS) entry which is preliminary data.</text>
</comment>
<feature type="transmembrane region" description="Helical" evidence="8">
    <location>
        <begin position="136"/>
        <end position="158"/>
    </location>
</feature>
<protein>
    <submittedName>
        <fullName evidence="9">Exosortase B</fullName>
    </submittedName>
</protein>
<dbReference type="NCBIfam" id="TIGR03113">
    <property type="entry name" value="exosort_XrtB"/>
    <property type="match status" value="1"/>
</dbReference>
<feature type="transmembrane region" description="Helical" evidence="8">
    <location>
        <begin position="196"/>
        <end position="218"/>
    </location>
</feature>
<keyword evidence="5" id="KW-0378">Hydrolase</keyword>